<accession>A0A423XKP5</accession>
<dbReference type="AlphaFoldDB" id="A0A423XKP5"/>
<evidence type="ECO:0000313" key="2">
    <source>
        <dbReference type="Proteomes" id="UP000285146"/>
    </source>
</evidence>
<dbReference type="EMBL" id="LKEB01000003">
    <property type="protein sequence ID" value="ROW17045.1"/>
    <property type="molecule type" value="Genomic_DNA"/>
</dbReference>
<protein>
    <submittedName>
        <fullName evidence="1">Uncharacterized protein</fullName>
    </submittedName>
</protein>
<gene>
    <name evidence="1" type="ORF">VPNG_01010</name>
</gene>
<reference evidence="1 2" key="1">
    <citation type="submission" date="2015-09" db="EMBL/GenBank/DDBJ databases">
        <title>Host preference determinants of Valsa canker pathogens revealed by comparative genomics.</title>
        <authorList>
            <person name="Yin Z."/>
            <person name="Huang L."/>
        </authorList>
    </citation>
    <scope>NUCLEOTIDE SEQUENCE [LARGE SCALE GENOMIC DNA]</scope>
    <source>
        <strain evidence="1 2">SXYLt</strain>
    </source>
</reference>
<proteinExistence type="predicted"/>
<dbReference type="Proteomes" id="UP000285146">
    <property type="component" value="Unassembled WGS sequence"/>
</dbReference>
<organism evidence="1 2">
    <name type="scientific">Cytospora leucostoma</name>
    <dbReference type="NCBI Taxonomy" id="1230097"/>
    <lineage>
        <taxon>Eukaryota</taxon>
        <taxon>Fungi</taxon>
        <taxon>Dikarya</taxon>
        <taxon>Ascomycota</taxon>
        <taxon>Pezizomycotina</taxon>
        <taxon>Sordariomycetes</taxon>
        <taxon>Sordariomycetidae</taxon>
        <taxon>Diaporthales</taxon>
        <taxon>Cytosporaceae</taxon>
        <taxon>Cytospora</taxon>
    </lineage>
</organism>
<keyword evidence="2" id="KW-1185">Reference proteome</keyword>
<sequence length="67" mass="7236">MAKACGASTVDLIANGKLKHALQWYQSPSESSTLGNPLHVAAAYNVRILRARPADIMSIEVLETKDL</sequence>
<dbReference type="InParanoid" id="A0A423XKP5"/>
<name>A0A423XKP5_9PEZI</name>
<comment type="caution">
    <text evidence="1">The sequence shown here is derived from an EMBL/GenBank/DDBJ whole genome shotgun (WGS) entry which is preliminary data.</text>
</comment>
<evidence type="ECO:0000313" key="1">
    <source>
        <dbReference type="EMBL" id="ROW17045.1"/>
    </source>
</evidence>